<feature type="region of interest" description="Disordered" evidence="1">
    <location>
        <begin position="64"/>
        <end position="83"/>
    </location>
</feature>
<keyword evidence="5" id="KW-1185">Reference proteome</keyword>
<feature type="region of interest" description="Disordered" evidence="1">
    <location>
        <begin position="1"/>
        <end position="58"/>
    </location>
</feature>
<dbReference type="PROSITE" id="PS50888">
    <property type="entry name" value="BHLH"/>
    <property type="match status" value="1"/>
</dbReference>
<evidence type="ECO:0000259" key="3">
    <source>
        <dbReference type="PROSITE" id="PS50888"/>
    </source>
</evidence>
<feature type="compositionally biased region" description="Polar residues" evidence="1">
    <location>
        <begin position="31"/>
        <end position="43"/>
    </location>
</feature>
<feature type="compositionally biased region" description="Low complexity" evidence="1">
    <location>
        <begin position="367"/>
        <end position="387"/>
    </location>
</feature>
<sequence length="1105" mass="122540">MDAMMNKSRKSSSSLSDVSPNTMYSCRDESVSSNTSDSVRTHTSPVSPSLQSVLPSSKQAAAAAATADVTSRKSRSSHNKIEKKYRTNINTKFIELKDAVPTLRVLDNVTDINFDQLEGLAPASRLNKANILSKATEYIKHLELKNDLLLNEVRTLRANPNYSYQPPNSLHNVPIEVISNLPNQPQMSRIVLPSEFNNGSSNGSSMVDNNHMSSAYPADNAGVLSDSYRHEQSHTLSNRLPNRAAASSLHHQTSKQPILGSYPSHDTTHYIQSYNHVNEQSQAMCSSVYREGSIDRRNCYGYRSSMNNIKSEVLDSPSHTQQAAIQNHPPTEFTSAYTTQQPGLSVDNNSLQMQDMREHYYSQDGYNNSSSNHSNNNSNNSSIANNNMRHNNQLQEPFYEAPNARLARKIMIAGVTTLVGSNIVGSGASGGPAYGNAGGPDYHSMSASPIFFLLTQSIKLIQLVTFFSCVYFFVQPVVSGFINWKKDNAKKSDKYRSFYLLTFVGIIRFFLPGMSSSTSQFVSPTATNQAPEVFPIDLTSFPTSFCGLLFAYIKILNVSDCSNLEALKTKHPNLANPIEHTFNKLILLDLILRRSPFIGYLLGFKSRIEFLVNSLLRITQSGKTRDIHSRITDFIHCDPGFINSRSVVDQLARILASLHQTKSSALTAKQLYGNDSDNSGRGYNAVYEYLVNTPTNKLNLFELVAVLWCVDNVRARMVKFLGDVVNEGAKVDETIEGDIKKLIADIRKIETFVPTPCIKLIKCCKIFKSLLDPENESYLNDALIMILLSVEENLLLIKQNNDSNKAISEKLLAELHSPIPVLRKVLIVIHAAQISALSHTKNAASSSAAAAASSSSSNTASKFSQPIQLLSDENRLSLLCSIILHQYAIGNVDYGRSLIRFLKGERTRKFMCSDSVSLMASIATFRTIVVVLDNEKRNEGIANEDSEEEENGVKEENFEESNLEGEDEHIDDDNIVDDDLDDHDDDHDHDDELDFGHLSSDVEMLLTSTVSKRNGLETTIESDTDSEYDEGNNSLVCYSEGQSLNSNDHRILEDLLCGLRLYVGQGKTASAGDSTDYDILSLHYGLQSELSHRLLELAKELVGYT</sequence>
<keyword evidence="2" id="KW-0472">Membrane</keyword>
<dbReference type="InterPro" id="IPR036638">
    <property type="entry name" value="HLH_DNA-bd_sf"/>
</dbReference>
<feature type="compositionally biased region" description="Low complexity" evidence="1">
    <location>
        <begin position="44"/>
        <end position="58"/>
    </location>
</feature>
<feature type="transmembrane region" description="Helical" evidence="2">
    <location>
        <begin position="450"/>
        <end position="474"/>
    </location>
</feature>
<dbReference type="PANTHER" id="PTHR47336:SF2">
    <property type="entry name" value="TRANSCRIPTION FACTOR HMS1-RELATED"/>
    <property type="match status" value="1"/>
</dbReference>
<keyword evidence="2" id="KW-1133">Transmembrane helix</keyword>
<dbReference type="Proteomes" id="UP000094455">
    <property type="component" value="Unassembled WGS sequence"/>
</dbReference>
<keyword evidence="2" id="KW-0812">Transmembrane</keyword>
<dbReference type="InterPro" id="IPR052099">
    <property type="entry name" value="Regulatory_TF_Diverse"/>
</dbReference>
<feature type="region of interest" description="Disordered" evidence="1">
    <location>
        <begin position="362"/>
        <end position="387"/>
    </location>
</feature>
<accession>A0A1E3NUL9</accession>
<feature type="domain" description="BHLH" evidence="3">
    <location>
        <begin position="73"/>
        <end position="142"/>
    </location>
</feature>
<evidence type="ECO:0000313" key="4">
    <source>
        <dbReference type="EMBL" id="ODQ49273.1"/>
    </source>
</evidence>
<dbReference type="PANTHER" id="PTHR47336">
    <property type="entry name" value="TRANSCRIPTION FACTOR HMS1-RELATED"/>
    <property type="match status" value="1"/>
</dbReference>
<dbReference type="AlphaFoldDB" id="A0A1E3NUL9"/>
<feature type="compositionally biased region" description="Acidic residues" evidence="1">
    <location>
        <begin position="957"/>
        <end position="993"/>
    </location>
</feature>
<dbReference type="Pfam" id="PF00010">
    <property type="entry name" value="HLH"/>
    <property type="match status" value="1"/>
</dbReference>
<dbReference type="InterPro" id="IPR011598">
    <property type="entry name" value="bHLH_dom"/>
</dbReference>
<dbReference type="RefSeq" id="XP_019020386.1">
    <property type="nucleotide sequence ID" value="XM_019160507.1"/>
</dbReference>
<gene>
    <name evidence="4" type="ORF">PICMEDRAFT_14743</name>
</gene>
<dbReference type="STRING" id="763406.A0A1E3NUL9"/>
<dbReference type="SMART" id="SM00353">
    <property type="entry name" value="HLH"/>
    <property type="match status" value="1"/>
</dbReference>
<dbReference type="SUPFAM" id="SSF47459">
    <property type="entry name" value="HLH, helix-loop-helix DNA-binding domain"/>
    <property type="match status" value="1"/>
</dbReference>
<dbReference type="GeneID" id="30177194"/>
<name>A0A1E3NUL9_9ASCO</name>
<feature type="region of interest" description="Disordered" evidence="1">
    <location>
        <begin position="940"/>
        <end position="994"/>
    </location>
</feature>
<dbReference type="GO" id="GO:0046983">
    <property type="term" value="F:protein dimerization activity"/>
    <property type="evidence" value="ECO:0007669"/>
    <property type="project" value="InterPro"/>
</dbReference>
<organism evidence="4 5">
    <name type="scientific">Pichia membranifaciens NRRL Y-2026</name>
    <dbReference type="NCBI Taxonomy" id="763406"/>
    <lineage>
        <taxon>Eukaryota</taxon>
        <taxon>Fungi</taxon>
        <taxon>Dikarya</taxon>
        <taxon>Ascomycota</taxon>
        <taxon>Saccharomycotina</taxon>
        <taxon>Pichiomycetes</taxon>
        <taxon>Pichiales</taxon>
        <taxon>Pichiaceae</taxon>
        <taxon>Pichia</taxon>
    </lineage>
</organism>
<evidence type="ECO:0000256" key="2">
    <source>
        <dbReference type="SAM" id="Phobius"/>
    </source>
</evidence>
<dbReference type="EMBL" id="KV454001">
    <property type="protein sequence ID" value="ODQ49273.1"/>
    <property type="molecule type" value="Genomic_DNA"/>
</dbReference>
<dbReference type="Gene3D" id="4.10.280.10">
    <property type="entry name" value="Helix-loop-helix DNA-binding domain"/>
    <property type="match status" value="1"/>
</dbReference>
<dbReference type="OrthoDB" id="2133190at2759"/>
<evidence type="ECO:0000256" key="1">
    <source>
        <dbReference type="SAM" id="MobiDB-lite"/>
    </source>
</evidence>
<feature type="transmembrane region" description="Helical" evidence="2">
    <location>
        <begin position="495"/>
        <end position="514"/>
    </location>
</feature>
<proteinExistence type="predicted"/>
<reference evidence="4 5" key="1">
    <citation type="journal article" date="2016" name="Proc. Natl. Acad. Sci. U.S.A.">
        <title>Comparative genomics of biotechnologically important yeasts.</title>
        <authorList>
            <person name="Riley R."/>
            <person name="Haridas S."/>
            <person name="Wolfe K.H."/>
            <person name="Lopes M.R."/>
            <person name="Hittinger C.T."/>
            <person name="Goeker M."/>
            <person name="Salamov A.A."/>
            <person name="Wisecaver J.H."/>
            <person name="Long T.M."/>
            <person name="Calvey C.H."/>
            <person name="Aerts A.L."/>
            <person name="Barry K.W."/>
            <person name="Choi C."/>
            <person name="Clum A."/>
            <person name="Coughlan A.Y."/>
            <person name="Deshpande S."/>
            <person name="Douglass A.P."/>
            <person name="Hanson S.J."/>
            <person name="Klenk H.-P."/>
            <person name="LaButti K.M."/>
            <person name="Lapidus A."/>
            <person name="Lindquist E.A."/>
            <person name="Lipzen A.M."/>
            <person name="Meier-Kolthoff J.P."/>
            <person name="Ohm R.A."/>
            <person name="Otillar R.P."/>
            <person name="Pangilinan J.L."/>
            <person name="Peng Y."/>
            <person name="Rokas A."/>
            <person name="Rosa C.A."/>
            <person name="Scheuner C."/>
            <person name="Sibirny A.A."/>
            <person name="Slot J.C."/>
            <person name="Stielow J.B."/>
            <person name="Sun H."/>
            <person name="Kurtzman C.P."/>
            <person name="Blackwell M."/>
            <person name="Grigoriev I.V."/>
            <person name="Jeffries T.W."/>
        </authorList>
    </citation>
    <scope>NUCLEOTIDE SEQUENCE [LARGE SCALE GENOMIC DNA]</scope>
    <source>
        <strain evidence="4 5">NRRL Y-2026</strain>
    </source>
</reference>
<protein>
    <recommendedName>
        <fullName evidence="3">BHLH domain-containing protein</fullName>
    </recommendedName>
</protein>
<feature type="non-terminal residue" evidence="4">
    <location>
        <position position="1105"/>
    </location>
</feature>
<evidence type="ECO:0000313" key="5">
    <source>
        <dbReference type="Proteomes" id="UP000094455"/>
    </source>
</evidence>